<dbReference type="RefSeq" id="WP_107929566.1">
    <property type="nucleotide sequence ID" value="NZ_PZZN01000001.1"/>
</dbReference>
<accession>A0A2T4YSB6</accession>
<dbReference type="EMBL" id="PZZN01000001">
    <property type="protein sequence ID" value="PTM46696.1"/>
    <property type="molecule type" value="Genomic_DNA"/>
</dbReference>
<dbReference type="PROSITE" id="PS51186">
    <property type="entry name" value="GNAT"/>
    <property type="match status" value="1"/>
</dbReference>
<dbReference type="PANTHER" id="PTHR43792:SF1">
    <property type="entry name" value="N-ACETYLTRANSFERASE DOMAIN-CONTAINING PROTEIN"/>
    <property type="match status" value="1"/>
</dbReference>
<feature type="domain" description="N-acetyltransferase" evidence="1">
    <location>
        <begin position="11"/>
        <end position="178"/>
    </location>
</feature>
<dbReference type="SUPFAM" id="SSF55729">
    <property type="entry name" value="Acyl-CoA N-acyltransferases (Nat)"/>
    <property type="match status" value="1"/>
</dbReference>
<keyword evidence="2" id="KW-0808">Transferase</keyword>
<organism evidence="2 3">
    <name type="scientific">Sphingomonas aerolata</name>
    <dbReference type="NCBI Taxonomy" id="185951"/>
    <lineage>
        <taxon>Bacteria</taxon>
        <taxon>Pseudomonadati</taxon>
        <taxon>Pseudomonadota</taxon>
        <taxon>Alphaproteobacteria</taxon>
        <taxon>Sphingomonadales</taxon>
        <taxon>Sphingomonadaceae</taxon>
        <taxon>Sphingomonas</taxon>
    </lineage>
</organism>
<dbReference type="InterPro" id="IPR051531">
    <property type="entry name" value="N-acetyltransferase"/>
</dbReference>
<dbReference type="Pfam" id="PF13302">
    <property type="entry name" value="Acetyltransf_3"/>
    <property type="match status" value="1"/>
</dbReference>
<dbReference type="Gene3D" id="3.40.630.30">
    <property type="match status" value="1"/>
</dbReference>
<dbReference type="Proteomes" id="UP000240996">
    <property type="component" value="Unassembled WGS sequence"/>
</dbReference>
<gene>
    <name evidence="2" type="ORF">C8J24_0067</name>
</gene>
<proteinExistence type="predicted"/>
<dbReference type="PANTHER" id="PTHR43792">
    <property type="entry name" value="GNAT FAMILY, PUTATIVE (AFU_ORTHOLOGUE AFUA_3G00765)-RELATED-RELATED"/>
    <property type="match status" value="1"/>
</dbReference>
<dbReference type="GO" id="GO:0016747">
    <property type="term" value="F:acyltransferase activity, transferring groups other than amino-acyl groups"/>
    <property type="evidence" value="ECO:0007669"/>
    <property type="project" value="InterPro"/>
</dbReference>
<evidence type="ECO:0000313" key="2">
    <source>
        <dbReference type="EMBL" id="PTM46696.1"/>
    </source>
</evidence>
<evidence type="ECO:0000313" key="3">
    <source>
        <dbReference type="Proteomes" id="UP000240996"/>
    </source>
</evidence>
<sequence length="181" mass="20282">MDEFRLETERLILRAWRDADVEPFAAMGRDPDVMRFLRPPATLAETQAAVGRMVERQRTSGHCFWAIERRADAAFLGFCGLVPGKPPIDGAIEIGWRLARHAWGQGYASEAAAASLAWGWAHLPVAHIVAITVPANMRSRALMERLGMTHVENGDFDHPDLAATDPLRRHVLYRIHRPTNV</sequence>
<dbReference type="InterPro" id="IPR016181">
    <property type="entry name" value="Acyl_CoA_acyltransferase"/>
</dbReference>
<dbReference type="AlphaFoldDB" id="A0A2T4YSB6"/>
<reference evidence="2 3" key="1">
    <citation type="submission" date="2018-04" db="EMBL/GenBank/DDBJ databases">
        <title>Genomic Encyclopedia of Type Strains, Phase III (KMG-III): the genomes of soil and plant-associated and newly described type strains.</title>
        <authorList>
            <person name="Whitman W."/>
        </authorList>
    </citation>
    <scope>NUCLEOTIDE SEQUENCE [LARGE SCALE GENOMIC DNA]</scope>
    <source>
        <strain evidence="2 3">NW12</strain>
    </source>
</reference>
<comment type="caution">
    <text evidence="2">The sequence shown here is derived from an EMBL/GenBank/DDBJ whole genome shotgun (WGS) entry which is preliminary data.</text>
</comment>
<name>A0A2T4YSB6_9SPHN</name>
<protein>
    <submittedName>
        <fullName evidence="2">RimJ/RimL family protein N-acetyltransferase</fullName>
    </submittedName>
</protein>
<keyword evidence="3" id="KW-1185">Reference proteome</keyword>
<evidence type="ECO:0000259" key="1">
    <source>
        <dbReference type="PROSITE" id="PS51186"/>
    </source>
</evidence>
<dbReference type="InterPro" id="IPR000182">
    <property type="entry name" value="GNAT_dom"/>
</dbReference>